<feature type="compositionally biased region" description="Basic and acidic residues" evidence="1">
    <location>
        <begin position="1"/>
        <end position="14"/>
    </location>
</feature>
<proteinExistence type="predicted"/>
<protein>
    <submittedName>
        <fullName evidence="2">Uncharacterized protein</fullName>
    </submittedName>
</protein>
<keyword evidence="3" id="KW-1185">Reference proteome</keyword>
<name>A0ABY4H4T0_9BACI</name>
<gene>
    <name evidence="2" type="ORF">MUO14_08285</name>
</gene>
<dbReference type="EMBL" id="CP095074">
    <property type="protein sequence ID" value="UOQ94910.1"/>
    <property type="molecule type" value="Genomic_DNA"/>
</dbReference>
<organism evidence="2 3">
    <name type="scientific">Halobacillus shinanisalinarum</name>
    <dbReference type="NCBI Taxonomy" id="2932258"/>
    <lineage>
        <taxon>Bacteria</taxon>
        <taxon>Bacillati</taxon>
        <taxon>Bacillota</taxon>
        <taxon>Bacilli</taxon>
        <taxon>Bacillales</taxon>
        <taxon>Bacillaceae</taxon>
        <taxon>Halobacillus</taxon>
    </lineage>
</organism>
<evidence type="ECO:0000313" key="3">
    <source>
        <dbReference type="Proteomes" id="UP000831880"/>
    </source>
</evidence>
<feature type="region of interest" description="Disordered" evidence="1">
    <location>
        <begin position="1"/>
        <end position="50"/>
    </location>
</feature>
<feature type="region of interest" description="Disordered" evidence="1">
    <location>
        <begin position="131"/>
        <end position="176"/>
    </location>
</feature>
<feature type="compositionally biased region" description="Basic and acidic residues" evidence="1">
    <location>
        <begin position="132"/>
        <end position="158"/>
    </location>
</feature>
<sequence length="176" mass="20416">MNIKESSSENKKETNVQLPSEKLGDMYRSQVSAAKRNSSPFGGKENREDELDYQGFKDAYKKEVMNFIEPMVGKGLDKEEGTDSQERLSQMLSFQRNHNHKEVNELKEESLQELKELPLTERGEQRLAQIEAKLEREVSPCKEKGEGKGKQMSERTKSNQDIYQQTDKKKKVEIER</sequence>
<accession>A0ABY4H4T0</accession>
<dbReference type="RefSeq" id="WP_244754766.1">
    <property type="nucleotide sequence ID" value="NZ_CP095074.1"/>
</dbReference>
<reference evidence="2 3" key="1">
    <citation type="submission" date="2022-04" db="EMBL/GenBank/DDBJ databases">
        <title>Halobacillus sp. isolated from saltern.</title>
        <authorList>
            <person name="Won M."/>
            <person name="Lee C.-M."/>
            <person name="Woen H.-Y."/>
            <person name="Kwon S.-W."/>
        </authorList>
    </citation>
    <scope>NUCLEOTIDE SEQUENCE [LARGE SCALE GENOMIC DNA]</scope>
    <source>
        <strain evidence="2 3">SSTM10-2</strain>
    </source>
</reference>
<evidence type="ECO:0000313" key="2">
    <source>
        <dbReference type="EMBL" id="UOQ94910.1"/>
    </source>
</evidence>
<evidence type="ECO:0000256" key="1">
    <source>
        <dbReference type="SAM" id="MobiDB-lite"/>
    </source>
</evidence>
<feature type="compositionally biased region" description="Polar residues" evidence="1">
    <location>
        <begin position="29"/>
        <end position="40"/>
    </location>
</feature>
<feature type="compositionally biased region" description="Basic and acidic residues" evidence="1">
    <location>
        <begin position="166"/>
        <end position="176"/>
    </location>
</feature>
<dbReference type="Proteomes" id="UP000831880">
    <property type="component" value="Chromosome"/>
</dbReference>